<accession>A0A6J5NN55</accession>
<organism evidence="1">
    <name type="scientific">uncultured Caudovirales phage</name>
    <dbReference type="NCBI Taxonomy" id="2100421"/>
    <lineage>
        <taxon>Viruses</taxon>
        <taxon>Duplodnaviria</taxon>
        <taxon>Heunggongvirae</taxon>
        <taxon>Uroviricota</taxon>
        <taxon>Caudoviricetes</taxon>
        <taxon>Peduoviridae</taxon>
        <taxon>Maltschvirus</taxon>
        <taxon>Maltschvirus maltsch</taxon>
    </lineage>
</organism>
<name>A0A6J5NN55_9CAUD</name>
<proteinExistence type="predicted"/>
<dbReference type="EMBL" id="LR796683">
    <property type="protein sequence ID" value="CAB4158595.1"/>
    <property type="molecule type" value="Genomic_DNA"/>
</dbReference>
<protein>
    <submittedName>
        <fullName evidence="1">Uncharacterized protein</fullName>
    </submittedName>
</protein>
<reference evidence="1" key="1">
    <citation type="submission" date="2020-04" db="EMBL/GenBank/DDBJ databases">
        <authorList>
            <person name="Chiriac C."/>
            <person name="Salcher M."/>
            <person name="Ghai R."/>
            <person name="Kavagutti S V."/>
        </authorList>
    </citation>
    <scope>NUCLEOTIDE SEQUENCE</scope>
</reference>
<sequence length="165" mass="17843">MRLATITSGIVTNVTLPSAGYQPQAGEVLFNPALGVSPGWRYDGINFSAPPSTTPSWANAALDERYFWIDTGPWRDRFGVDWLAITASANDLCKAAAQLWLDRKHINIKDPRNAQVLDALIAANQPAANVLFAGAGPMTPAKKAAILSPQTTEYERHVKGMVQPV</sequence>
<gene>
    <name evidence="1" type="ORF">UFOVP708_12</name>
</gene>
<evidence type="ECO:0000313" key="1">
    <source>
        <dbReference type="EMBL" id="CAB4158595.1"/>
    </source>
</evidence>